<reference evidence="1" key="1">
    <citation type="submission" date="2019-08" db="EMBL/GenBank/DDBJ databases">
        <authorList>
            <person name="Kucharzyk K."/>
            <person name="Murdoch R.W."/>
            <person name="Higgins S."/>
            <person name="Loffler F."/>
        </authorList>
    </citation>
    <scope>NUCLEOTIDE SEQUENCE</scope>
</reference>
<evidence type="ECO:0000313" key="1">
    <source>
        <dbReference type="EMBL" id="MPN46288.1"/>
    </source>
</evidence>
<protein>
    <submittedName>
        <fullName evidence="1">Uncharacterized protein</fullName>
    </submittedName>
</protein>
<comment type="caution">
    <text evidence="1">The sequence shown here is derived from an EMBL/GenBank/DDBJ whole genome shotgun (WGS) entry which is preliminary data.</text>
</comment>
<accession>A0A645I4V1</accession>
<proteinExistence type="predicted"/>
<dbReference type="EMBL" id="VSSQ01106841">
    <property type="protein sequence ID" value="MPN46288.1"/>
    <property type="molecule type" value="Genomic_DNA"/>
</dbReference>
<gene>
    <name evidence="1" type="ORF">SDC9_193873</name>
</gene>
<organism evidence="1">
    <name type="scientific">bioreactor metagenome</name>
    <dbReference type="NCBI Taxonomy" id="1076179"/>
    <lineage>
        <taxon>unclassified sequences</taxon>
        <taxon>metagenomes</taxon>
        <taxon>ecological metagenomes</taxon>
    </lineage>
</organism>
<sequence>MKLFNLFRIPKKQTQINVPVTLFSSEVSRVQCFETNCYFNRSYRSELTCDLKSVEIHKGGRCGNYKPRKEAAAFFSPEEPGKK</sequence>
<dbReference type="AlphaFoldDB" id="A0A645I4V1"/>
<name>A0A645I4V1_9ZZZZ</name>